<dbReference type="Proteomes" id="UP000297447">
    <property type="component" value="Unassembled WGS sequence"/>
</dbReference>
<keyword evidence="3" id="KW-0813">Transport</keyword>
<dbReference type="GO" id="GO:0005886">
    <property type="term" value="C:plasma membrane"/>
    <property type="evidence" value="ECO:0007669"/>
    <property type="project" value="UniProtKB-SubCell"/>
</dbReference>
<dbReference type="OrthoDB" id="369870at2"/>
<dbReference type="SUPFAM" id="SSF103481">
    <property type="entry name" value="Multidrug resistance efflux transporter EmrE"/>
    <property type="match status" value="2"/>
</dbReference>
<keyword evidence="4" id="KW-1003">Cell membrane</keyword>
<evidence type="ECO:0000256" key="8">
    <source>
        <dbReference type="SAM" id="MobiDB-lite"/>
    </source>
</evidence>
<feature type="transmembrane region" description="Helical" evidence="9">
    <location>
        <begin position="205"/>
        <end position="225"/>
    </location>
</feature>
<keyword evidence="5 9" id="KW-0812">Transmembrane</keyword>
<keyword evidence="12" id="KW-1185">Reference proteome</keyword>
<evidence type="ECO:0000256" key="9">
    <source>
        <dbReference type="SAM" id="Phobius"/>
    </source>
</evidence>
<evidence type="ECO:0000256" key="1">
    <source>
        <dbReference type="ARBA" id="ARBA00004651"/>
    </source>
</evidence>
<feature type="transmembrane region" description="Helical" evidence="9">
    <location>
        <begin position="146"/>
        <end position="163"/>
    </location>
</feature>
<dbReference type="PANTHER" id="PTHR22911:SF137">
    <property type="entry name" value="SOLUTE CARRIER FAMILY 35 MEMBER G2-RELATED"/>
    <property type="match status" value="1"/>
</dbReference>
<dbReference type="InterPro" id="IPR004626">
    <property type="entry name" value="RarD"/>
</dbReference>
<feature type="transmembrane region" description="Helical" evidence="9">
    <location>
        <begin position="290"/>
        <end position="308"/>
    </location>
</feature>
<keyword evidence="7 9" id="KW-0472">Membrane</keyword>
<comment type="subcellular location">
    <subcellularLocation>
        <location evidence="1">Cell membrane</location>
        <topology evidence="1">Multi-pass membrane protein</topology>
    </subcellularLocation>
</comment>
<sequence>MTDAPVPVTASASRGGTKAPRSEHSRGLILAVLAYGLWGVLPLYFLLLAPSGAFEVVAWRVLFSLVFCALLITVTRKWRVLATTLAKPKVVWTMGLAGLLIFVNWQTYVYAALNGQVVEAALGYFINPIVTVFLGVLLLHERLRRVQWIAVGISIGAVVVLTIGYGTLPWISLVLAFSFGFYGLIKKRVGGDVDAVTGLTLETAWLAPVAIIQLVVVAGMSGLTFGTVSPWHTVALLGAGVITAVPLLFFAAAARRLPLTVIGLVQFVAPVLQFLVGVFVLQEPMPPERWAGFALVWVALIILTIDMVRSGRGPRPGELERA</sequence>
<gene>
    <name evidence="11" type="primary">rarD</name>
    <name evidence="11" type="ORF">E3T55_07345</name>
</gene>
<feature type="transmembrane region" description="Helical" evidence="9">
    <location>
        <begin position="231"/>
        <end position="252"/>
    </location>
</feature>
<evidence type="ECO:0000256" key="7">
    <source>
        <dbReference type="ARBA" id="ARBA00023136"/>
    </source>
</evidence>
<dbReference type="EMBL" id="SOHE01000035">
    <property type="protein sequence ID" value="TFD51686.1"/>
    <property type="molecule type" value="Genomic_DNA"/>
</dbReference>
<evidence type="ECO:0000256" key="3">
    <source>
        <dbReference type="ARBA" id="ARBA00022448"/>
    </source>
</evidence>
<dbReference type="InterPro" id="IPR037185">
    <property type="entry name" value="EmrE-like"/>
</dbReference>
<feature type="transmembrane region" description="Helical" evidence="9">
    <location>
        <begin position="90"/>
        <end position="109"/>
    </location>
</feature>
<evidence type="ECO:0000256" key="6">
    <source>
        <dbReference type="ARBA" id="ARBA00022989"/>
    </source>
</evidence>
<name>A0A4R9A4F3_9MICO</name>
<reference evidence="11 12" key="1">
    <citation type="submission" date="2019-03" db="EMBL/GenBank/DDBJ databases">
        <title>Genomics of glacier-inhabiting Cryobacterium strains.</title>
        <authorList>
            <person name="Liu Q."/>
            <person name="Xin Y.-H."/>
        </authorList>
    </citation>
    <scope>NUCLEOTIDE SEQUENCE [LARGE SCALE GENOMIC DNA]</scope>
    <source>
        <strain evidence="11 12">Hh14</strain>
    </source>
</reference>
<dbReference type="NCBIfam" id="TIGR00688">
    <property type="entry name" value="rarD"/>
    <property type="match status" value="1"/>
</dbReference>
<feature type="transmembrane region" description="Helical" evidence="9">
    <location>
        <begin position="121"/>
        <end position="139"/>
    </location>
</feature>
<dbReference type="Pfam" id="PF00892">
    <property type="entry name" value="EamA"/>
    <property type="match status" value="2"/>
</dbReference>
<evidence type="ECO:0000259" key="10">
    <source>
        <dbReference type="Pfam" id="PF00892"/>
    </source>
</evidence>
<feature type="domain" description="EamA" evidence="10">
    <location>
        <begin position="27"/>
        <end position="162"/>
    </location>
</feature>
<evidence type="ECO:0000256" key="2">
    <source>
        <dbReference type="ARBA" id="ARBA00007362"/>
    </source>
</evidence>
<feature type="transmembrane region" description="Helical" evidence="9">
    <location>
        <begin position="57"/>
        <end position="78"/>
    </location>
</feature>
<evidence type="ECO:0000313" key="12">
    <source>
        <dbReference type="Proteomes" id="UP000297447"/>
    </source>
</evidence>
<dbReference type="AlphaFoldDB" id="A0A4R9A4F3"/>
<comment type="caution">
    <text evidence="11">The sequence shown here is derived from an EMBL/GenBank/DDBJ whole genome shotgun (WGS) entry which is preliminary data.</text>
</comment>
<evidence type="ECO:0000256" key="4">
    <source>
        <dbReference type="ARBA" id="ARBA00022475"/>
    </source>
</evidence>
<accession>A0A4R9A4F3</accession>
<feature type="domain" description="EamA" evidence="10">
    <location>
        <begin position="173"/>
        <end position="304"/>
    </location>
</feature>
<dbReference type="PANTHER" id="PTHR22911">
    <property type="entry name" value="ACYL-MALONYL CONDENSING ENZYME-RELATED"/>
    <property type="match status" value="1"/>
</dbReference>
<keyword evidence="6 9" id="KW-1133">Transmembrane helix</keyword>
<proteinExistence type="inferred from homology"/>
<comment type="similarity">
    <text evidence="2">Belongs to the EamA transporter family.</text>
</comment>
<dbReference type="RefSeq" id="WP_134518928.1">
    <property type="nucleotide sequence ID" value="NZ_SOHE01000035.1"/>
</dbReference>
<organism evidence="11 12">
    <name type="scientific">Cryobacterium frigoriphilum</name>
    <dbReference type="NCBI Taxonomy" id="1259150"/>
    <lineage>
        <taxon>Bacteria</taxon>
        <taxon>Bacillati</taxon>
        <taxon>Actinomycetota</taxon>
        <taxon>Actinomycetes</taxon>
        <taxon>Micrococcales</taxon>
        <taxon>Microbacteriaceae</taxon>
        <taxon>Cryobacterium</taxon>
    </lineage>
</organism>
<dbReference type="InterPro" id="IPR000620">
    <property type="entry name" value="EamA_dom"/>
</dbReference>
<feature type="transmembrane region" description="Helical" evidence="9">
    <location>
        <begin position="169"/>
        <end position="185"/>
    </location>
</feature>
<feature type="region of interest" description="Disordered" evidence="8">
    <location>
        <begin position="1"/>
        <end position="21"/>
    </location>
</feature>
<evidence type="ECO:0000256" key="5">
    <source>
        <dbReference type="ARBA" id="ARBA00022692"/>
    </source>
</evidence>
<evidence type="ECO:0000313" key="11">
    <source>
        <dbReference type="EMBL" id="TFD51686.1"/>
    </source>
</evidence>
<protein>
    <submittedName>
        <fullName evidence="11">EamA family transporter RarD</fullName>
    </submittedName>
</protein>
<feature type="transmembrane region" description="Helical" evidence="9">
    <location>
        <begin position="259"/>
        <end position="278"/>
    </location>
</feature>
<feature type="transmembrane region" description="Helical" evidence="9">
    <location>
        <begin position="27"/>
        <end position="45"/>
    </location>
</feature>